<reference evidence="3" key="2">
    <citation type="submission" date="2015-01" db="EMBL/GenBank/DDBJ databases">
        <title>Evolutionary Origins and Diversification of the Mycorrhizal Mutualists.</title>
        <authorList>
            <consortium name="DOE Joint Genome Institute"/>
            <consortium name="Mycorrhizal Genomics Consortium"/>
            <person name="Kohler A."/>
            <person name="Kuo A."/>
            <person name="Nagy L.G."/>
            <person name="Floudas D."/>
            <person name="Copeland A."/>
            <person name="Barry K.W."/>
            <person name="Cichocki N."/>
            <person name="Veneault-Fourrey C."/>
            <person name="LaButti K."/>
            <person name="Lindquist E.A."/>
            <person name="Lipzen A."/>
            <person name="Lundell T."/>
            <person name="Morin E."/>
            <person name="Murat C."/>
            <person name="Riley R."/>
            <person name="Ohm R."/>
            <person name="Sun H."/>
            <person name="Tunlid A."/>
            <person name="Henrissat B."/>
            <person name="Grigoriev I.V."/>
            <person name="Hibbett D.S."/>
            <person name="Martin F."/>
        </authorList>
    </citation>
    <scope>NUCLEOTIDE SEQUENCE [LARGE SCALE GENOMIC DNA]</scope>
    <source>
        <strain evidence="3">h7</strain>
    </source>
</reference>
<gene>
    <name evidence="2" type="ORF">M413DRAFT_32286</name>
</gene>
<evidence type="ECO:0000313" key="3">
    <source>
        <dbReference type="Proteomes" id="UP000053424"/>
    </source>
</evidence>
<organism evidence="2 3">
    <name type="scientific">Hebeloma cylindrosporum</name>
    <dbReference type="NCBI Taxonomy" id="76867"/>
    <lineage>
        <taxon>Eukaryota</taxon>
        <taxon>Fungi</taxon>
        <taxon>Dikarya</taxon>
        <taxon>Basidiomycota</taxon>
        <taxon>Agaricomycotina</taxon>
        <taxon>Agaricomycetes</taxon>
        <taxon>Agaricomycetidae</taxon>
        <taxon>Agaricales</taxon>
        <taxon>Agaricineae</taxon>
        <taxon>Hymenogastraceae</taxon>
        <taxon>Hebeloma</taxon>
    </lineage>
</organism>
<evidence type="ECO:0000313" key="2">
    <source>
        <dbReference type="EMBL" id="KIM35729.1"/>
    </source>
</evidence>
<feature type="region of interest" description="Disordered" evidence="1">
    <location>
        <begin position="410"/>
        <end position="433"/>
    </location>
</feature>
<feature type="region of interest" description="Disordered" evidence="1">
    <location>
        <begin position="525"/>
        <end position="552"/>
    </location>
</feature>
<dbReference type="AlphaFoldDB" id="A0A0C3BUJ2"/>
<keyword evidence="3" id="KW-1185">Reference proteome</keyword>
<sequence length="815" mass="91204">MNIGGQITVRDTEESSVFVKGPKEPVRKADAEHDITIQILQTTSNHPILVAKAIFRNWTGISLETLSLDCIANPYGPLHAAMITKNASWMNQFVAVQEGPTWTLATTGDAQDTNKEFVCAFQGIICNVDLPPFTEKIGASSVHVRHLRQSVSLTGFNTSTFETVCENIAAIHDFFASFIGKDSLQELTSIGRFEDHRCIDTSNRYFTSRRQGTSGPKEIPLKPDVDPHGYLMAAAGTALYHSEENEVYYYERVVKDDGDDYRFIPTKPITFRQGDIVEVQVTFALLPLRDNKYKLSLILRSVSLLEAKYSQRAIMKHILQASAPKKVITLKRKVGYTDEEIGTTRARLARMEVTDREEAEVSSQAIGMTKIAKHLIVEHSMFDATALNPVRELLTAANFSPLILGQRDAPVPPPNVQKLNSSLGGDTEEQSTPEAIDKQVEANAEQAAKDWLEFTPRYRIPGVKLTELRKRGKNLKDDIDLADATIALMKDWPVDACSARLVDDESEETLVCVFSYRMPAENAVQCSEENEDEDSNSKNKHPCPNYPGSHGRTLRDVKTAPKCHWDGIPTDMLQRYHEITQELHSLMPPHVNKRDIRHPSETVMTYTHQALQEGPEYVRDGVGEQAHKNHRMTPSKDMIEKGSCGSAVEVKRYFIATRPVALHLSKCFEVAFPQYYIQYKAGFKAGVWMTEDPGPWLGRAIVWKLQVKTHMDGLDDGPTAIFNMGDYTGGELYLPDLKVKLEYKPGSLIIFLSGQLYHCVGEWKPAKQVKTAPVTTGRVGNVFFFPRESLEKLTGKNEGWNVNTLSGKGLDVGKN</sequence>
<evidence type="ECO:0000256" key="1">
    <source>
        <dbReference type="SAM" id="MobiDB-lite"/>
    </source>
</evidence>
<dbReference type="EMBL" id="KN831815">
    <property type="protein sequence ID" value="KIM35729.1"/>
    <property type="molecule type" value="Genomic_DNA"/>
</dbReference>
<dbReference type="Gene3D" id="3.60.130.30">
    <property type="match status" value="1"/>
</dbReference>
<dbReference type="OrthoDB" id="2658103at2759"/>
<proteinExistence type="predicted"/>
<name>A0A0C3BUJ2_HEBCY</name>
<reference evidence="2 3" key="1">
    <citation type="submission" date="2014-04" db="EMBL/GenBank/DDBJ databases">
        <authorList>
            <consortium name="DOE Joint Genome Institute"/>
            <person name="Kuo A."/>
            <person name="Gay G."/>
            <person name="Dore J."/>
            <person name="Kohler A."/>
            <person name="Nagy L.G."/>
            <person name="Floudas D."/>
            <person name="Copeland A."/>
            <person name="Barry K.W."/>
            <person name="Cichocki N."/>
            <person name="Veneault-Fourrey C."/>
            <person name="LaButti K."/>
            <person name="Lindquist E.A."/>
            <person name="Lipzen A."/>
            <person name="Lundell T."/>
            <person name="Morin E."/>
            <person name="Murat C."/>
            <person name="Sun H."/>
            <person name="Tunlid A."/>
            <person name="Henrissat B."/>
            <person name="Grigoriev I.V."/>
            <person name="Hibbett D.S."/>
            <person name="Martin F."/>
            <person name="Nordberg H.P."/>
            <person name="Cantor M.N."/>
            <person name="Hua S.X."/>
        </authorList>
    </citation>
    <scope>NUCLEOTIDE SEQUENCE [LARGE SCALE GENOMIC DNA]</scope>
    <source>
        <strain evidence="3">h7</strain>
    </source>
</reference>
<protein>
    <submittedName>
        <fullName evidence="2">Uncharacterized protein</fullName>
    </submittedName>
</protein>
<accession>A0A0C3BUJ2</accession>
<dbReference type="Proteomes" id="UP000053424">
    <property type="component" value="Unassembled WGS sequence"/>
</dbReference>
<dbReference type="HOGENOM" id="CLU_346486_0_0_1"/>